<dbReference type="Pfam" id="PF00474">
    <property type="entry name" value="SSF"/>
    <property type="match status" value="1"/>
</dbReference>
<accession>A0A1M6IET6</accession>
<organism evidence="12 13">
    <name type="scientific">Tangfeifania diversioriginum</name>
    <dbReference type="NCBI Taxonomy" id="1168035"/>
    <lineage>
        <taxon>Bacteria</taxon>
        <taxon>Pseudomonadati</taxon>
        <taxon>Bacteroidota</taxon>
        <taxon>Bacteroidia</taxon>
        <taxon>Marinilabiliales</taxon>
        <taxon>Prolixibacteraceae</taxon>
        <taxon>Tangfeifania</taxon>
    </lineage>
</organism>
<dbReference type="RefSeq" id="WP_217652684.1">
    <property type="nucleotide sequence ID" value="NZ_FQZE01000016.1"/>
</dbReference>
<protein>
    <submittedName>
        <fullName evidence="12">Transporter, SSS family</fullName>
    </submittedName>
</protein>
<dbReference type="PANTHER" id="PTHR42985:SF40">
    <property type="entry name" value="LD47995P-RELATED"/>
    <property type="match status" value="1"/>
</dbReference>
<dbReference type="InterPro" id="IPR051163">
    <property type="entry name" value="Sodium:Solute_Symporter_SSF"/>
</dbReference>
<dbReference type="InterPro" id="IPR056734">
    <property type="entry name" value="NANM"/>
</dbReference>
<dbReference type="GO" id="GO:0006814">
    <property type="term" value="P:sodium ion transport"/>
    <property type="evidence" value="ECO:0007669"/>
    <property type="project" value="UniProtKB-KW"/>
</dbReference>
<evidence type="ECO:0000256" key="2">
    <source>
        <dbReference type="ARBA" id="ARBA00006434"/>
    </source>
</evidence>
<comment type="subcellular location">
    <subcellularLocation>
        <location evidence="1">Cell membrane</location>
        <topology evidence="1">Multi-pass membrane protein</topology>
    </subcellularLocation>
</comment>
<dbReference type="InterPro" id="IPR038377">
    <property type="entry name" value="Na/Glc_symporter_sf"/>
</dbReference>
<keyword evidence="8" id="KW-0406">Ion transport</keyword>
<dbReference type="InterPro" id="IPR001734">
    <property type="entry name" value="Na/solute_symporter"/>
</dbReference>
<evidence type="ECO:0000256" key="9">
    <source>
        <dbReference type="ARBA" id="ARBA00023136"/>
    </source>
</evidence>
<feature type="transmembrane region" description="Helical" evidence="11">
    <location>
        <begin position="777"/>
        <end position="798"/>
    </location>
</feature>
<keyword evidence="4" id="KW-1003">Cell membrane</keyword>
<dbReference type="STRING" id="1168035.SAMN05444280_11677"/>
<evidence type="ECO:0000256" key="10">
    <source>
        <dbReference type="ARBA" id="ARBA00023201"/>
    </source>
</evidence>
<keyword evidence="5 11" id="KW-0812">Transmembrane</keyword>
<evidence type="ECO:0000256" key="8">
    <source>
        <dbReference type="ARBA" id="ARBA00023065"/>
    </source>
</evidence>
<dbReference type="Pfam" id="PF24996">
    <property type="entry name" value="NANM"/>
    <property type="match status" value="1"/>
</dbReference>
<dbReference type="InterPro" id="IPR015915">
    <property type="entry name" value="Kelch-typ_b-propeller"/>
</dbReference>
<keyword evidence="10" id="KW-0739">Sodium transport</keyword>
<dbReference type="NCBIfam" id="TIGR00813">
    <property type="entry name" value="sss"/>
    <property type="match status" value="1"/>
</dbReference>
<feature type="transmembrane region" description="Helical" evidence="11">
    <location>
        <begin position="450"/>
        <end position="471"/>
    </location>
</feature>
<keyword evidence="6 11" id="KW-1133">Transmembrane helix</keyword>
<feature type="transmembrane region" description="Helical" evidence="11">
    <location>
        <begin position="689"/>
        <end position="711"/>
    </location>
</feature>
<dbReference type="EMBL" id="FQZE01000016">
    <property type="protein sequence ID" value="SHJ32935.1"/>
    <property type="molecule type" value="Genomic_DNA"/>
</dbReference>
<keyword evidence="13" id="KW-1185">Reference proteome</keyword>
<keyword evidence="7" id="KW-0915">Sodium</keyword>
<name>A0A1M6IET6_9BACT</name>
<reference evidence="12 13" key="1">
    <citation type="submission" date="2016-11" db="EMBL/GenBank/DDBJ databases">
        <authorList>
            <person name="Jaros S."/>
            <person name="Januszkiewicz K."/>
            <person name="Wedrychowicz H."/>
        </authorList>
    </citation>
    <scope>NUCLEOTIDE SEQUENCE [LARGE SCALE GENOMIC DNA]</scope>
    <source>
        <strain evidence="12 13">DSM 27063</strain>
    </source>
</reference>
<gene>
    <name evidence="12" type="ORF">SAMN05444280_11677</name>
</gene>
<evidence type="ECO:0000256" key="4">
    <source>
        <dbReference type="ARBA" id="ARBA00022475"/>
    </source>
</evidence>
<dbReference type="GO" id="GO:0015293">
    <property type="term" value="F:symporter activity"/>
    <property type="evidence" value="ECO:0007669"/>
    <property type="project" value="TreeGrafter"/>
</dbReference>
<evidence type="ECO:0000256" key="5">
    <source>
        <dbReference type="ARBA" id="ARBA00022692"/>
    </source>
</evidence>
<dbReference type="Gene3D" id="2.120.10.80">
    <property type="entry name" value="Kelch-type beta propeller"/>
    <property type="match status" value="1"/>
</dbReference>
<comment type="similarity">
    <text evidence="2">Belongs to the sodium:solute symporter (SSF) (TC 2.A.21) family.</text>
</comment>
<dbReference type="Proteomes" id="UP000184050">
    <property type="component" value="Unassembled WGS sequence"/>
</dbReference>
<feature type="transmembrane region" description="Helical" evidence="11">
    <location>
        <begin position="525"/>
        <end position="542"/>
    </location>
</feature>
<proteinExistence type="inferred from homology"/>
<feature type="transmembrane region" description="Helical" evidence="11">
    <location>
        <begin position="746"/>
        <end position="771"/>
    </location>
</feature>
<feature type="transmembrane region" description="Helical" evidence="11">
    <location>
        <begin position="605"/>
        <end position="623"/>
    </location>
</feature>
<evidence type="ECO:0000256" key="3">
    <source>
        <dbReference type="ARBA" id="ARBA00022448"/>
    </source>
</evidence>
<evidence type="ECO:0000313" key="13">
    <source>
        <dbReference type="Proteomes" id="UP000184050"/>
    </source>
</evidence>
<feature type="transmembrane region" description="Helical" evidence="11">
    <location>
        <begin position="418"/>
        <end position="438"/>
    </location>
</feature>
<dbReference type="AlphaFoldDB" id="A0A1M6IET6"/>
<feature type="transmembrane region" description="Helical" evidence="11">
    <location>
        <begin position="805"/>
        <end position="822"/>
    </location>
</feature>
<dbReference type="PROSITE" id="PS50283">
    <property type="entry name" value="NA_SOLUT_SYMP_3"/>
    <property type="match status" value="1"/>
</dbReference>
<keyword evidence="3" id="KW-0813">Transport</keyword>
<feature type="transmembrane region" description="Helical" evidence="11">
    <location>
        <begin position="828"/>
        <end position="850"/>
    </location>
</feature>
<sequence length="867" mass="94510">MVLLLFVVIWKGSASEETPINQLQQNSFPLLENVSEITGNEGLSGVFAGVHNNVLMVAGGTAFPEGKPWEGGEKYFSDAVLVYERSADGLNLLNVSSKLPVALGEGASVSLPQGMLCIGGQSPDGLSNRVYLLSWNGTSVKISELPELPAAVKSTAAAAIENTVYVIGGESENGATSQFLALDITNPESGWQKRPDFPLPVSGASAVAQMDGEEVSLHVFGGRAKKEGESTTTFYPHVFRFRPSEGKWEQKKDMEIPLAVASAASIGASHIVLTGGDSGETFNQVERAIHALQNGNEEARQLRDSLWINHSGFNSKIKVYNTVTDEWFVAGSWQGTPVAVAPALVWNDVVVIPGGEIKPATRTPFLHEIQFSVKPVFGWLNYIVLALYFVGMLLLGFYFMRRENSTDDFFKAGGRIPWWAAGISIFATTLSAITFIAIPAKSYASDWRMFLFNMAIIMVAPIVIRYFLPFFRRFNFDTAYQYLEARFNRAVRWLASALFVFFMVSRIAVVLFLPSLALNVVTGFSIYWAIIIMGVVTIIYCTSGGMEAVVWGDVIQGFILLGGAFVALAFMMAGVEGGLSGFFEITGQNQKFHTFDFRFDFSQPVFWVVLIGGLANTLITYTSDQSVVQRYMTTKDEKATGQSIWLNGILAIPVTIIFFLLGTGLYAYYTSNPEHMSVLNPNIDSVFPQFIVSQMPAGVAGLLIAAIFAAAMSTLSSNINSVSAVITSDFYKVLAQKSGHKRNMAVARWSGIIVGVLGITMALMLATWNIASLWDQFNTFLGLLTAGLGALFVMGIFFPRISGKAALIGVLTGIVILVLVKNNTSLSFLLYGFVGLVASVLLALVFSFVFPNRKTIKGYTWKSRENS</sequence>
<evidence type="ECO:0000256" key="11">
    <source>
        <dbReference type="SAM" id="Phobius"/>
    </source>
</evidence>
<evidence type="ECO:0000256" key="6">
    <source>
        <dbReference type="ARBA" id="ARBA00022989"/>
    </source>
</evidence>
<dbReference type="Gene3D" id="1.20.1730.10">
    <property type="entry name" value="Sodium/glucose cotransporter"/>
    <property type="match status" value="1"/>
</dbReference>
<dbReference type="SUPFAM" id="SSF117281">
    <property type="entry name" value="Kelch motif"/>
    <property type="match status" value="1"/>
</dbReference>
<feature type="transmembrane region" description="Helical" evidence="11">
    <location>
        <begin position="554"/>
        <end position="575"/>
    </location>
</feature>
<feature type="transmembrane region" description="Helical" evidence="11">
    <location>
        <begin position="491"/>
        <end position="513"/>
    </location>
</feature>
<dbReference type="PANTHER" id="PTHR42985">
    <property type="entry name" value="SODIUM-COUPLED MONOCARBOXYLATE TRANSPORTER"/>
    <property type="match status" value="1"/>
</dbReference>
<evidence type="ECO:0000313" key="12">
    <source>
        <dbReference type="EMBL" id="SHJ32935.1"/>
    </source>
</evidence>
<feature type="transmembrane region" description="Helical" evidence="11">
    <location>
        <begin position="644"/>
        <end position="669"/>
    </location>
</feature>
<dbReference type="CDD" id="cd11495">
    <property type="entry name" value="SLC5sbd_NIS-like_u3"/>
    <property type="match status" value="1"/>
</dbReference>
<evidence type="ECO:0000256" key="7">
    <source>
        <dbReference type="ARBA" id="ARBA00023053"/>
    </source>
</evidence>
<dbReference type="GO" id="GO:0005886">
    <property type="term" value="C:plasma membrane"/>
    <property type="evidence" value="ECO:0007669"/>
    <property type="project" value="UniProtKB-SubCell"/>
</dbReference>
<keyword evidence="9 11" id="KW-0472">Membrane</keyword>
<evidence type="ECO:0000256" key="1">
    <source>
        <dbReference type="ARBA" id="ARBA00004651"/>
    </source>
</evidence>
<feature type="transmembrane region" description="Helical" evidence="11">
    <location>
        <begin position="379"/>
        <end position="398"/>
    </location>
</feature>